<dbReference type="Proteomes" id="UP000293360">
    <property type="component" value="Unassembled WGS sequence"/>
</dbReference>
<feature type="domain" description="Heterokaryon incompatibility" evidence="1">
    <location>
        <begin position="228"/>
        <end position="375"/>
    </location>
</feature>
<organism evidence="2 3">
    <name type="scientific">Monosporascus ibericus</name>
    <dbReference type="NCBI Taxonomy" id="155417"/>
    <lineage>
        <taxon>Eukaryota</taxon>
        <taxon>Fungi</taxon>
        <taxon>Dikarya</taxon>
        <taxon>Ascomycota</taxon>
        <taxon>Pezizomycotina</taxon>
        <taxon>Sordariomycetes</taxon>
        <taxon>Xylariomycetidae</taxon>
        <taxon>Xylariales</taxon>
        <taxon>Xylariales incertae sedis</taxon>
        <taxon>Monosporascus</taxon>
    </lineage>
</organism>
<keyword evidence="3" id="KW-1185">Reference proteome</keyword>
<protein>
    <recommendedName>
        <fullName evidence="1">Heterokaryon incompatibility domain-containing protein</fullName>
    </recommendedName>
</protein>
<dbReference type="AlphaFoldDB" id="A0A4Q4T0F6"/>
<gene>
    <name evidence="2" type="ORF">DL764_008476</name>
</gene>
<dbReference type="OrthoDB" id="5347061at2759"/>
<comment type="caution">
    <text evidence="2">The sequence shown here is derived from an EMBL/GenBank/DDBJ whole genome shotgun (WGS) entry which is preliminary data.</text>
</comment>
<evidence type="ECO:0000259" key="1">
    <source>
        <dbReference type="Pfam" id="PF06985"/>
    </source>
</evidence>
<dbReference type="STRING" id="155417.A0A4Q4T0F6"/>
<proteinExistence type="predicted"/>
<dbReference type="InterPro" id="IPR010730">
    <property type="entry name" value="HET"/>
</dbReference>
<accession>A0A4Q4T0F6</accession>
<dbReference type="PANTHER" id="PTHR33112">
    <property type="entry name" value="DOMAIN PROTEIN, PUTATIVE-RELATED"/>
    <property type="match status" value="1"/>
</dbReference>
<evidence type="ECO:0000313" key="3">
    <source>
        <dbReference type="Proteomes" id="UP000293360"/>
    </source>
</evidence>
<sequence length="764" mass="87117">MLCPKCEEIDLQLLDDLPQSQQQELQSVSFGSAYYWQQDDAQHYYYYILHDTLAGLALSVEWGCHLCGVIYTALTSPPQWWKTIAVDGSAAANQITPVVLRSWSRKKRKPFAEYVLACLPFPEGIIVTYDGINIELGLFRGLDEHLALPSHTLGLMLHETGSYEADSTTGSQTSLELLKRWLGDCRENHPQCRGPKTPLPTRLIDVGSPEENRQPQLLDTMPGQEGDYLALSHCWGKPELQKETQAWAADPYNLLPLNEWPRTFQQAVQIARALMIRYLWIDTACIRQKDETDFAREASKMAEYYTGATLVVAAVHAQDSRKGCFVARNPLLFRPCPIGFKDCKEKNFFVNVNHKEKPDLAETEPLNFRAWCFQEILLSRRTASFGGDQLRWSCLRRKASETYPSGWQIERIDSQRHPLVFLRTFLHHPFRGALLPTSSKNNSDELVEWQKRIEGKYLLYQPRYTTTTEKAKEIYRNPAYQKWYDCVEYFTKRSITYARDTLPAMSGLAEKMQVAVGTNDIYYAGLWSGDLVRGLLWVVLTPSYGGKESDYTAPSWSWSSRVGQPISSFFDETLMCDPYAEASPNWQDLMAALEPRDLHVEIKLKYPGAVYGEVASGMLQCSVRLLHGGKLGKLLFGEKSIYGKPHPAYHRGLGDRQLHDRIANWRLTIPAGWAVEPGKAAVSTELEGEIALDDFSHPKEQEVSVLLLWPFKFQGDRCIGLGLVRTDARKNEYKRLGRVEFVIPYGKLWAWTQSDAEREEIVIV</sequence>
<dbReference type="EMBL" id="QJNU01000666">
    <property type="protein sequence ID" value="RYO90239.1"/>
    <property type="molecule type" value="Genomic_DNA"/>
</dbReference>
<dbReference type="Pfam" id="PF06985">
    <property type="entry name" value="HET"/>
    <property type="match status" value="1"/>
</dbReference>
<dbReference type="PANTHER" id="PTHR33112:SF16">
    <property type="entry name" value="HETEROKARYON INCOMPATIBILITY DOMAIN-CONTAINING PROTEIN"/>
    <property type="match status" value="1"/>
</dbReference>
<evidence type="ECO:0000313" key="2">
    <source>
        <dbReference type="EMBL" id="RYO90239.1"/>
    </source>
</evidence>
<name>A0A4Q4T0F6_9PEZI</name>
<reference evidence="2 3" key="1">
    <citation type="submission" date="2018-06" db="EMBL/GenBank/DDBJ databases">
        <title>Complete Genomes of Monosporascus.</title>
        <authorList>
            <person name="Robinson A.J."/>
            <person name="Natvig D.O."/>
        </authorList>
    </citation>
    <scope>NUCLEOTIDE SEQUENCE [LARGE SCALE GENOMIC DNA]</scope>
    <source>
        <strain evidence="2 3">CBS 110550</strain>
    </source>
</reference>